<name>A0AAU8GUG8_9VIRU</name>
<reference evidence="1" key="1">
    <citation type="submission" date="2024-06" db="EMBL/GenBank/DDBJ databases">
        <authorList>
            <person name="Ashkenazi R."/>
            <person name="Lipszyc R.R."/>
            <person name="Braunstein R."/>
            <person name="Yerushalmy O."/>
            <person name="Alkalay-Oren S."/>
            <person name="Coppenhagn-Glazer S."/>
            <person name="Hazan R."/>
        </authorList>
    </citation>
    <scope>NUCLEOTIDE SEQUENCE</scope>
</reference>
<evidence type="ECO:0000313" key="1">
    <source>
        <dbReference type="EMBL" id="XCH45056.1"/>
    </source>
</evidence>
<proteinExistence type="predicted"/>
<sequence length="30" mass="3636">MIIMERFKGKQLYKTRVRKQSVKNAVIKIE</sequence>
<dbReference type="EMBL" id="PP931174">
    <property type="protein sequence ID" value="XCH45056.1"/>
    <property type="molecule type" value="Genomic_DNA"/>
</dbReference>
<organism evidence="1">
    <name type="scientific">Mammaliicoccus phage MSShimriz1</name>
    <dbReference type="NCBI Taxonomy" id="3230127"/>
    <lineage>
        <taxon>Viruses</taxon>
    </lineage>
</organism>
<protein>
    <submittedName>
        <fullName evidence="1">Uncharacterized protein</fullName>
    </submittedName>
</protein>
<accession>A0AAU8GUG8</accession>